<dbReference type="GO" id="GO:0035925">
    <property type="term" value="F:mRNA 3'-UTR AU-rich region binding"/>
    <property type="evidence" value="ECO:0007669"/>
    <property type="project" value="TreeGrafter"/>
</dbReference>
<keyword evidence="1" id="KW-0521">NADP</keyword>
<dbReference type="EMBL" id="JAOQAZ010000010">
    <property type="protein sequence ID" value="KAJ4263357.1"/>
    <property type="molecule type" value="Genomic_DNA"/>
</dbReference>
<dbReference type="InterPro" id="IPR020843">
    <property type="entry name" value="ER"/>
</dbReference>
<reference evidence="6" key="1">
    <citation type="submission" date="2022-09" db="EMBL/GenBank/DDBJ databases">
        <title>Fusarium specimens isolated from Avocado Roots.</title>
        <authorList>
            <person name="Stajich J."/>
            <person name="Roper C."/>
            <person name="Heimlech-Rivalta G."/>
        </authorList>
    </citation>
    <scope>NUCLEOTIDE SEQUENCE</scope>
    <source>
        <strain evidence="6">CF00136</strain>
    </source>
</reference>
<dbReference type="SUPFAM" id="SSF50129">
    <property type="entry name" value="GroES-like"/>
    <property type="match status" value="1"/>
</dbReference>
<organism evidence="6 7">
    <name type="scientific">Fusarium torreyae</name>
    <dbReference type="NCBI Taxonomy" id="1237075"/>
    <lineage>
        <taxon>Eukaryota</taxon>
        <taxon>Fungi</taxon>
        <taxon>Dikarya</taxon>
        <taxon>Ascomycota</taxon>
        <taxon>Pezizomycotina</taxon>
        <taxon>Sordariomycetes</taxon>
        <taxon>Hypocreomycetidae</taxon>
        <taxon>Hypocreales</taxon>
        <taxon>Nectriaceae</taxon>
        <taxon>Fusarium</taxon>
    </lineage>
</organism>
<dbReference type="InterPro" id="IPR047618">
    <property type="entry name" value="QOR-like"/>
</dbReference>
<evidence type="ECO:0000256" key="4">
    <source>
        <dbReference type="ARBA" id="ARBA00070796"/>
    </source>
</evidence>
<dbReference type="PROSITE" id="PS01162">
    <property type="entry name" value="QOR_ZETA_CRYSTAL"/>
    <property type="match status" value="1"/>
</dbReference>
<dbReference type="Pfam" id="PF08240">
    <property type="entry name" value="ADH_N"/>
    <property type="match status" value="1"/>
</dbReference>
<dbReference type="InterPro" id="IPR013149">
    <property type="entry name" value="ADH-like_C"/>
</dbReference>
<dbReference type="InterPro" id="IPR036291">
    <property type="entry name" value="NAD(P)-bd_dom_sf"/>
</dbReference>
<dbReference type="SUPFAM" id="SSF51735">
    <property type="entry name" value="NAD(P)-binding Rossmann-fold domains"/>
    <property type="match status" value="1"/>
</dbReference>
<dbReference type="PANTHER" id="PTHR48106:SF13">
    <property type="entry name" value="QUINONE OXIDOREDUCTASE-RELATED"/>
    <property type="match status" value="1"/>
</dbReference>
<gene>
    <name evidence="6" type="ORF">NW762_006176</name>
</gene>
<dbReference type="GO" id="GO:0070402">
    <property type="term" value="F:NADPH binding"/>
    <property type="evidence" value="ECO:0007669"/>
    <property type="project" value="TreeGrafter"/>
</dbReference>
<sequence>MTPLPPNMKAIQIDENGGTEVLCFRDIALPTTGKDQLLVRNEYAGVNYIDTYFRTGLYKTPQLPFTLGREAAGIVVRGSEEFPVGARVVFTGSSGAYAQYSAINASAAVIIPDALPIEQAVASYLQGMSAWTFVREAGEVKHNEWVLVHAAAGGVGLLLVQMLRAVGAKVIATASSEKKMQLAKKNGADYVVHSNTDVVASVKDITNGHGVDVIFDGVGKSTFDADLEMIALKGRLISFGNASGAVDPLNILRLGPKNVKLMRPTLDGYISTRENLERNAAELWELIVSKNLEISIHNTYPLEQAAQAHNDIESRKTSGKLLLKCY</sequence>
<dbReference type="InterPro" id="IPR002364">
    <property type="entry name" value="Quin_OxRdtase/zeta-crystal_CS"/>
</dbReference>
<dbReference type="Gene3D" id="3.90.180.10">
    <property type="entry name" value="Medium-chain alcohol dehydrogenases, catalytic domain"/>
    <property type="match status" value="1"/>
</dbReference>
<evidence type="ECO:0000256" key="1">
    <source>
        <dbReference type="ARBA" id="ARBA00022857"/>
    </source>
</evidence>
<dbReference type="Proteomes" id="UP001152049">
    <property type="component" value="Unassembled WGS sequence"/>
</dbReference>
<dbReference type="InterPro" id="IPR011032">
    <property type="entry name" value="GroES-like_sf"/>
</dbReference>
<accession>A0A9W8S3G5</accession>
<name>A0A9W8S3G5_9HYPO</name>
<dbReference type="Pfam" id="PF00107">
    <property type="entry name" value="ADH_zinc_N"/>
    <property type="match status" value="1"/>
</dbReference>
<dbReference type="SMART" id="SM00829">
    <property type="entry name" value="PKS_ER"/>
    <property type="match status" value="1"/>
</dbReference>
<evidence type="ECO:0000313" key="6">
    <source>
        <dbReference type="EMBL" id="KAJ4263357.1"/>
    </source>
</evidence>
<comment type="caution">
    <text evidence="6">The sequence shown here is derived from an EMBL/GenBank/DDBJ whole genome shotgun (WGS) entry which is preliminary data.</text>
</comment>
<protein>
    <recommendedName>
        <fullName evidence="4">Probable quinone oxidoreductase</fullName>
    </recommendedName>
    <alternativeName>
        <fullName evidence="3">NADPH:quinone reductase</fullName>
    </alternativeName>
</protein>
<dbReference type="AlphaFoldDB" id="A0A9W8S3G5"/>
<evidence type="ECO:0000256" key="3">
    <source>
        <dbReference type="ARBA" id="ARBA00043088"/>
    </source>
</evidence>
<evidence type="ECO:0000256" key="2">
    <source>
        <dbReference type="ARBA" id="ARBA00023002"/>
    </source>
</evidence>
<dbReference type="GO" id="GO:0008270">
    <property type="term" value="F:zinc ion binding"/>
    <property type="evidence" value="ECO:0007669"/>
    <property type="project" value="InterPro"/>
</dbReference>
<keyword evidence="2" id="KW-0560">Oxidoreductase</keyword>
<proteinExistence type="predicted"/>
<feature type="domain" description="Enoyl reductase (ER)" evidence="5">
    <location>
        <begin position="17"/>
        <end position="323"/>
    </location>
</feature>
<dbReference type="Gene3D" id="3.40.50.720">
    <property type="entry name" value="NAD(P)-binding Rossmann-like Domain"/>
    <property type="match status" value="1"/>
</dbReference>
<dbReference type="InterPro" id="IPR013154">
    <property type="entry name" value="ADH-like_N"/>
</dbReference>
<dbReference type="GO" id="GO:0003960">
    <property type="term" value="F:quinone reductase (NADPH) activity"/>
    <property type="evidence" value="ECO:0007669"/>
    <property type="project" value="InterPro"/>
</dbReference>
<dbReference type="FunFam" id="3.40.50.720:FF:000053">
    <property type="entry name" value="Quinone oxidoreductase 1"/>
    <property type="match status" value="1"/>
</dbReference>
<evidence type="ECO:0000259" key="5">
    <source>
        <dbReference type="SMART" id="SM00829"/>
    </source>
</evidence>
<keyword evidence="7" id="KW-1185">Reference proteome</keyword>
<dbReference type="PANTHER" id="PTHR48106">
    <property type="entry name" value="QUINONE OXIDOREDUCTASE PIG3-RELATED"/>
    <property type="match status" value="1"/>
</dbReference>
<dbReference type="GO" id="GO:0005829">
    <property type="term" value="C:cytosol"/>
    <property type="evidence" value="ECO:0007669"/>
    <property type="project" value="TreeGrafter"/>
</dbReference>
<dbReference type="CDD" id="cd05286">
    <property type="entry name" value="QOR2"/>
    <property type="match status" value="1"/>
</dbReference>
<evidence type="ECO:0000313" key="7">
    <source>
        <dbReference type="Proteomes" id="UP001152049"/>
    </source>
</evidence>
<dbReference type="OrthoDB" id="48317at2759"/>